<proteinExistence type="inferred from homology"/>
<dbReference type="STRING" id="1618345.UT18_C0014G0010"/>
<dbReference type="InterPro" id="IPR007121">
    <property type="entry name" value="RNA_pol_bsu_CS"/>
</dbReference>
<reference evidence="15 16" key="1">
    <citation type="journal article" date="2015" name="Nature">
        <title>rRNA introns, odd ribosomes, and small enigmatic genomes across a large radiation of phyla.</title>
        <authorList>
            <person name="Brown C.T."/>
            <person name="Hug L.A."/>
            <person name="Thomas B.C."/>
            <person name="Sharon I."/>
            <person name="Castelle C.J."/>
            <person name="Singh A."/>
            <person name="Wilkins M.J."/>
            <person name="Williams K.H."/>
            <person name="Banfield J.F."/>
        </authorList>
    </citation>
    <scope>NUCLEOTIDE SEQUENCE [LARGE SCALE GENOMIC DNA]</scope>
</reference>
<dbReference type="GO" id="GO:0003677">
    <property type="term" value="F:DNA binding"/>
    <property type="evidence" value="ECO:0007669"/>
    <property type="project" value="UniProtKB-UniRule"/>
</dbReference>
<dbReference type="GO" id="GO:0000428">
    <property type="term" value="C:DNA-directed RNA polymerase complex"/>
    <property type="evidence" value="ECO:0007669"/>
    <property type="project" value="UniProtKB-KW"/>
</dbReference>
<dbReference type="Gene3D" id="3.90.1800.10">
    <property type="entry name" value="RNA polymerase alpha subunit dimerisation domain"/>
    <property type="match status" value="1"/>
</dbReference>
<comment type="similarity">
    <text evidence="6 7">Belongs to the RNA polymerase beta chain family.</text>
</comment>
<dbReference type="Pfam" id="PF04563">
    <property type="entry name" value="RNA_pol_Rpb2_1"/>
    <property type="match status" value="1"/>
</dbReference>
<dbReference type="PROSITE" id="PS01166">
    <property type="entry name" value="RNA_POL_BETA"/>
    <property type="match status" value="1"/>
</dbReference>
<keyword evidence="4 6" id="KW-0804">Transcription</keyword>
<name>A0A0G0M0V1_UNCC2</name>
<dbReference type="Pfam" id="PF00562">
    <property type="entry name" value="RNA_pol_Rpb2_6"/>
    <property type="match status" value="1"/>
</dbReference>
<dbReference type="HAMAP" id="MF_01321">
    <property type="entry name" value="RNApol_bact_RpoB"/>
    <property type="match status" value="1"/>
</dbReference>
<dbReference type="Pfam" id="PF10385">
    <property type="entry name" value="RNA_pol_Rpb2_45"/>
    <property type="match status" value="1"/>
</dbReference>
<accession>A0A0G0M0V1</accession>
<comment type="catalytic activity">
    <reaction evidence="5 6 8">
        <text>RNA(n) + a ribonucleoside 5'-triphosphate = RNA(n+1) + diphosphate</text>
        <dbReference type="Rhea" id="RHEA:21248"/>
        <dbReference type="Rhea" id="RHEA-COMP:14527"/>
        <dbReference type="Rhea" id="RHEA-COMP:17342"/>
        <dbReference type="ChEBI" id="CHEBI:33019"/>
        <dbReference type="ChEBI" id="CHEBI:61557"/>
        <dbReference type="ChEBI" id="CHEBI:140395"/>
        <dbReference type="EC" id="2.7.7.6"/>
    </reaction>
</comment>
<organism evidence="15 16">
    <name type="scientific">candidate division CPR2 bacterium GW2011_GWC2_39_10</name>
    <dbReference type="NCBI Taxonomy" id="1618345"/>
    <lineage>
        <taxon>Bacteria</taxon>
        <taxon>Bacteria division CPR2</taxon>
    </lineage>
</organism>
<dbReference type="PANTHER" id="PTHR20856">
    <property type="entry name" value="DNA-DIRECTED RNA POLYMERASE I SUBUNIT 2"/>
    <property type="match status" value="1"/>
</dbReference>
<dbReference type="NCBIfam" id="NF001616">
    <property type="entry name" value="PRK00405.1"/>
    <property type="match status" value="1"/>
</dbReference>
<dbReference type="InterPro" id="IPR007120">
    <property type="entry name" value="DNA-dir_RNAP_su2_dom"/>
</dbReference>
<evidence type="ECO:0000256" key="7">
    <source>
        <dbReference type="RuleBase" id="RU000434"/>
    </source>
</evidence>
<dbReference type="InterPro" id="IPR007645">
    <property type="entry name" value="RNA_pol_Rpb2_3"/>
</dbReference>
<dbReference type="Gene3D" id="2.40.270.10">
    <property type="entry name" value="DNA-directed RNA polymerase, subunit 2, domain 6"/>
    <property type="match status" value="1"/>
</dbReference>
<evidence type="ECO:0000259" key="11">
    <source>
        <dbReference type="Pfam" id="PF04561"/>
    </source>
</evidence>
<comment type="caution">
    <text evidence="15">The sequence shown here is derived from an EMBL/GenBank/DDBJ whole genome shotgun (WGS) entry which is preliminary data.</text>
</comment>
<evidence type="ECO:0000259" key="14">
    <source>
        <dbReference type="Pfam" id="PF10385"/>
    </source>
</evidence>
<dbReference type="Pfam" id="PF04560">
    <property type="entry name" value="RNA_pol_Rpb2_7"/>
    <property type="match status" value="1"/>
</dbReference>
<keyword evidence="2 6" id="KW-0808">Transferase</keyword>
<evidence type="ECO:0000256" key="6">
    <source>
        <dbReference type="HAMAP-Rule" id="MF_01321"/>
    </source>
</evidence>
<feature type="domain" description="RNA polymerase beta subunit protrusion" evidence="12">
    <location>
        <begin position="29"/>
        <end position="377"/>
    </location>
</feature>
<evidence type="ECO:0000259" key="10">
    <source>
        <dbReference type="Pfam" id="PF04560"/>
    </source>
</evidence>
<evidence type="ECO:0000256" key="8">
    <source>
        <dbReference type="RuleBase" id="RU363031"/>
    </source>
</evidence>
<dbReference type="Gene3D" id="2.40.50.100">
    <property type="match status" value="1"/>
</dbReference>
<dbReference type="AlphaFoldDB" id="A0A0G0M0V1"/>
<keyword evidence="3 6" id="KW-0548">Nucleotidyltransferase</keyword>
<feature type="domain" description="DNA-directed RNA polymerase beta subunit external 1" evidence="14">
    <location>
        <begin position="524"/>
        <end position="582"/>
    </location>
</feature>
<evidence type="ECO:0000256" key="3">
    <source>
        <dbReference type="ARBA" id="ARBA00022695"/>
    </source>
</evidence>
<comment type="subunit">
    <text evidence="6 8">The RNAP catalytic core consists of 2 alpha, 1 beta, 1 beta' and 1 omega subunit. When a sigma factor is associated with the core the holoenzyme is formed, which can initiate transcription.</text>
</comment>
<dbReference type="SUPFAM" id="SSF64484">
    <property type="entry name" value="beta and beta-prime subunits of DNA dependent RNA-polymerase"/>
    <property type="match status" value="1"/>
</dbReference>
<dbReference type="InterPro" id="IPR007644">
    <property type="entry name" value="RNA_pol_bsu_protrusion"/>
</dbReference>
<evidence type="ECO:0000256" key="4">
    <source>
        <dbReference type="ARBA" id="ARBA00023163"/>
    </source>
</evidence>
<dbReference type="Pfam" id="PF04565">
    <property type="entry name" value="RNA_pol_Rpb2_3"/>
    <property type="match status" value="1"/>
</dbReference>
<dbReference type="Gene3D" id="3.90.1100.10">
    <property type="match status" value="2"/>
</dbReference>
<dbReference type="CDD" id="cd00653">
    <property type="entry name" value="RNA_pol_B_RPB2"/>
    <property type="match status" value="1"/>
</dbReference>
<dbReference type="InterPro" id="IPR037034">
    <property type="entry name" value="RNA_pol_Rpb2_2_sf"/>
</dbReference>
<evidence type="ECO:0000256" key="5">
    <source>
        <dbReference type="ARBA" id="ARBA00048552"/>
    </source>
</evidence>
<dbReference type="InterPro" id="IPR007641">
    <property type="entry name" value="RNA_pol_Rpb2_7"/>
</dbReference>
<feature type="domain" description="RNA polymerase Rpb2" evidence="10">
    <location>
        <begin position="1030"/>
        <end position="1104"/>
    </location>
</feature>
<dbReference type="InterPro" id="IPR015712">
    <property type="entry name" value="DNA-dir_RNA_pol_su2"/>
</dbReference>
<dbReference type="Gene3D" id="2.30.150.10">
    <property type="entry name" value="DNA-directed RNA polymerase, beta subunit, external 1 domain"/>
    <property type="match status" value="1"/>
</dbReference>
<dbReference type="Gene3D" id="2.40.50.150">
    <property type="match status" value="1"/>
</dbReference>
<gene>
    <name evidence="6" type="primary">rpoB</name>
    <name evidence="15" type="ORF">UT18_C0014G0010</name>
</gene>
<dbReference type="InterPro" id="IPR037033">
    <property type="entry name" value="DNA-dir_RNAP_su2_hyb_sf"/>
</dbReference>
<dbReference type="GO" id="GO:0006351">
    <property type="term" value="P:DNA-templated transcription"/>
    <property type="evidence" value="ECO:0007669"/>
    <property type="project" value="UniProtKB-UniRule"/>
</dbReference>
<comment type="function">
    <text evidence="6 8">DNA-dependent RNA polymerase catalyzes the transcription of DNA into RNA using the four ribonucleoside triphosphates as substrates.</text>
</comment>
<dbReference type="Gene3D" id="3.90.1110.10">
    <property type="entry name" value="RNA polymerase Rpb2, domain 2"/>
    <property type="match status" value="1"/>
</dbReference>
<dbReference type="InterPro" id="IPR042107">
    <property type="entry name" value="DNA-dir_RNA_pol_bsu_ext_1_sf"/>
</dbReference>
<evidence type="ECO:0000313" key="16">
    <source>
        <dbReference type="Proteomes" id="UP000034207"/>
    </source>
</evidence>
<dbReference type="InterPro" id="IPR010243">
    <property type="entry name" value="RNA_pol_bsu_bac"/>
</dbReference>
<dbReference type="InterPro" id="IPR014724">
    <property type="entry name" value="RNA_pol_RPB2_OB-fold"/>
</dbReference>
<feature type="domain" description="RNA polymerase Rpb2" evidence="13">
    <location>
        <begin position="392"/>
        <end position="460"/>
    </location>
</feature>
<evidence type="ECO:0000256" key="1">
    <source>
        <dbReference type="ARBA" id="ARBA00022478"/>
    </source>
</evidence>
<dbReference type="Proteomes" id="UP000034207">
    <property type="component" value="Unassembled WGS sequence"/>
</dbReference>
<dbReference type="EC" id="2.7.7.6" evidence="6 8"/>
<feature type="domain" description="RNA polymerase Rpb2" evidence="11">
    <location>
        <begin position="164"/>
        <end position="333"/>
    </location>
</feature>
<evidence type="ECO:0000259" key="13">
    <source>
        <dbReference type="Pfam" id="PF04565"/>
    </source>
</evidence>
<dbReference type="EMBL" id="LBVV01000014">
    <property type="protein sequence ID" value="KKQ93940.1"/>
    <property type="molecule type" value="Genomic_DNA"/>
</dbReference>
<feature type="domain" description="DNA-directed RNA polymerase subunit 2 hybrid-binding" evidence="9">
    <location>
        <begin position="644"/>
        <end position="1028"/>
    </location>
</feature>
<dbReference type="GO" id="GO:0003899">
    <property type="term" value="F:DNA-directed RNA polymerase activity"/>
    <property type="evidence" value="ECO:0007669"/>
    <property type="project" value="UniProtKB-UniRule"/>
</dbReference>
<keyword evidence="1 6" id="KW-0240">DNA-directed RNA polymerase</keyword>
<dbReference type="GO" id="GO:0032549">
    <property type="term" value="F:ribonucleoside binding"/>
    <property type="evidence" value="ECO:0007669"/>
    <property type="project" value="InterPro"/>
</dbReference>
<evidence type="ECO:0000259" key="12">
    <source>
        <dbReference type="Pfam" id="PF04563"/>
    </source>
</evidence>
<dbReference type="PATRIC" id="fig|1618345.3.peg.832"/>
<sequence length="1181" mass="131392">MSKKTSLSLGASSQRKYLGKSQEVLALPNLIEIQQDSYAWFLKAGLRELLDEVNPIEDFTGKALELTFGDYYLEEPKYTERQAKEKNATYEASLKVKAELKNKLTGKTKEQEIYLGDFPLMTERGSFVINGVERVVVTQLTRSPGAFFNSEFIGGDEYFGAKVIPNRGAWLEIEVSPQNVISVKIDRKRKIPITTLLRAFGYSSDEELKKIFADVNTDKEKDYIQATIDKDPSKNNSEAYVEVYRRIRPGDLATVENAKSLIDAMFLDFKRYDMSHVGRYKLNKRLGLDVPNTIENLILRPEDLVEIIKEIIRLNNGIGKADDIDHLGNRRLRSVGELIQQRFRVGLLRMERIIRDRMSIIDPNLVAPAQLINNRPVIAALREFFASSQLSQFMDQTNPLSEIVHKRRLSAMGPGGLSRERAGFEVRDVHRTHYGRICPIETPEGPNIGLVNSLASYGKVNEYGFIVSPYRKVTNEVANKESDLVGKIARENIEGVVKDGEVITETQAKKIAKLDKKTIKIKPIVAKDITYLDAYDEEKHIIAQATTEIDENGYILEDRVSVRRMGEADEEFAYNVDYVDVSAKQIVSVATSLIPFLEHNDATRALMGANMQRQAVALVRPESPIVGTGVEERIARDSGHTLYAEKEGTVKSVSASEISVEYNGDEKTYILNKFVGSNQDTSINQRVVAQKGDHVKKGQLLADGPATQNGELALGRNVLVAYMSWGGANYEDAIIISERLVRDDVFSSIHIEKFSIDVRDTKLGSEVITRDIPNVGEEALRDLDEDGIVRIGAQVASGDILVGKITPKGETELTAEERLLRAIFGEKARDVKDTSLKLPTGEHGKVIGITIFTREKGDELPAGVIKRIEICIAQMRKISVGDKMAGRHGNKGVISKILPEADLPYLEDGTPIDVILSPLGVVSRMNLGQILETHLGWAASKMGTKVATPVFEGATLEDIQGYLKEAGLPENGKVTLYDGRTGEAFKEQITVGMKYILKLAHLVEDKMHARSIGPYAMVTQQPLGGKAQMGGQRFGEMEVWALEAYGAAHTLQEILTIKSDDVIGRSKAYEAIIKGEEIKEPRVPESFNVLVKELQSLGLSVELIDTEKNKKVMDADKVIEENYEEDAESIESPNLLVADSAEIEDLAIVDTSDSHEIDDFEVLNKEAGQEEVFDEEIEEVL</sequence>
<evidence type="ECO:0000256" key="2">
    <source>
        <dbReference type="ARBA" id="ARBA00022679"/>
    </source>
</evidence>
<evidence type="ECO:0000259" key="9">
    <source>
        <dbReference type="Pfam" id="PF00562"/>
    </source>
</evidence>
<dbReference type="Pfam" id="PF04561">
    <property type="entry name" value="RNA_pol_Rpb2_2"/>
    <property type="match status" value="1"/>
</dbReference>
<dbReference type="InterPro" id="IPR019462">
    <property type="entry name" value="DNA-dir_RNA_pol_bsu_external_1"/>
</dbReference>
<dbReference type="InterPro" id="IPR007642">
    <property type="entry name" value="RNA_pol_Rpb2_2"/>
</dbReference>
<evidence type="ECO:0000313" key="15">
    <source>
        <dbReference type="EMBL" id="KKQ93940.1"/>
    </source>
</evidence>
<protein>
    <recommendedName>
        <fullName evidence="6 8">DNA-directed RNA polymerase subunit beta</fullName>
        <shortName evidence="6">RNAP subunit beta</shortName>
        <ecNumber evidence="6 8">2.7.7.6</ecNumber>
    </recommendedName>
    <alternativeName>
        <fullName evidence="6">RNA polymerase subunit beta</fullName>
    </alternativeName>
    <alternativeName>
        <fullName evidence="6">Transcriptase subunit beta</fullName>
    </alternativeName>
</protein>